<proteinExistence type="predicted"/>
<evidence type="ECO:0000259" key="1">
    <source>
        <dbReference type="Pfam" id="PF09414"/>
    </source>
</evidence>
<keyword evidence="3" id="KW-1185">Reference proteome</keyword>
<feature type="domain" description="RNA ligase" evidence="1">
    <location>
        <begin position="51"/>
        <end position="248"/>
    </location>
</feature>
<evidence type="ECO:0000313" key="3">
    <source>
        <dbReference type="Proteomes" id="UP001500443"/>
    </source>
</evidence>
<dbReference type="Gene3D" id="3.30.470.30">
    <property type="entry name" value="DNA ligase/mRNA capping enzyme"/>
    <property type="match status" value="1"/>
</dbReference>
<gene>
    <name evidence="2" type="ORF">GCM10009802_03520</name>
</gene>
<dbReference type="SUPFAM" id="SSF56091">
    <property type="entry name" value="DNA ligase/mRNA capping enzyme, catalytic domain"/>
    <property type="match status" value="1"/>
</dbReference>
<accession>A0ABN2XBX3</accession>
<evidence type="ECO:0000313" key="2">
    <source>
        <dbReference type="EMBL" id="GAA2107997.1"/>
    </source>
</evidence>
<organism evidence="2 3">
    <name type="scientific">Streptomyces synnematoformans</name>
    <dbReference type="NCBI Taxonomy" id="415721"/>
    <lineage>
        <taxon>Bacteria</taxon>
        <taxon>Bacillati</taxon>
        <taxon>Actinomycetota</taxon>
        <taxon>Actinomycetes</taxon>
        <taxon>Kitasatosporales</taxon>
        <taxon>Streptomycetaceae</taxon>
        <taxon>Streptomyces</taxon>
    </lineage>
</organism>
<dbReference type="Pfam" id="PF09414">
    <property type="entry name" value="RNA_ligase"/>
    <property type="match status" value="1"/>
</dbReference>
<name>A0ABN2XBX3_9ACTN</name>
<comment type="caution">
    <text evidence="2">The sequence shown here is derived from an EMBL/GenBank/DDBJ whole genome shotgun (WGS) entry which is preliminary data.</text>
</comment>
<protein>
    <recommendedName>
        <fullName evidence="1">RNA ligase domain-containing protein</fullName>
    </recommendedName>
</protein>
<dbReference type="EMBL" id="BAAAPF010000003">
    <property type="protein sequence ID" value="GAA2107997.1"/>
    <property type="molecule type" value="Genomic_DNA"/>
</dbReference>
<reference evidence="2 3" key="1">
    <citation type="journal article" date="2019" name="Int. J. Syst. Evol. Microbiol.">
        <title>The Global Catalogue of Microorganisms (GCM) 10K type strain sequencing project: providing services to taxonomists for standard genome sequencing and annotation.</title>
        <authorList>
            <consortium name="The Broad Institute Genomics Platform"/>
            <consortium name="The Broad Institute Genome Sequencing Center for Infectious Disease"/>
            <person name="Wu L."/>
            <person name="Ma J."/>
        </authorList>
    </citation>
    <scope>NUCLEOTIDE SEQUENCE [LARGE SCALE GENOMIC DNA]</scope>
    <source>
        <strain evidence="2 3">JCM 15481</strain>
    </source>
</reference>
<dbReference type="InterPro" id="IPR021122">
    <property type="entry name" value="RNA_ligase_dom_REL/Rnl2"/>
</dbReference>
<sequence length="267" mass="28997">MTGIGGTRTQENTMDLAALNSATKYPSIPTYHQIDPKNGSLLDEVTAFDGDVILTEKVDGCNGRIVLMPDGDYFLGSREELLYARGDRIENPALGIVAALKPVAEQLQPTEHGQIQVFFLEVYGRKIGAAAKQYTTGSALGHRMFDIACIPLDVLDWPRERISSWREAGGQSFCTEAVLQRASAAEGVPLTPRLGTIPAHDLPSGIEDTAEFLAAQLPTTQAALDDGAAGRPEGIVLRSADREVIAKARFQDYQRTLKRRARQETSA</sequence>
<dbReference type="Proteomes" id="UP001500443">
    <property type="component" value="Unassembled WGS sequence"/>
</dbReference>